<reference evidence="9" key="1">
    <citation type="submission" date="2017-02" db="EMBL/GenBank/DDBJ databases">
        <authorList>
            <person name="Varghese N."/>
            <person name="Submissions S."/>
        </authorList>
    </citation>
    <scope>NUCLEOTIDE SEQUENCE [LARGE SCALE GENOMIC DNA]</scope>
    <source>
        <strain evidence="9">UM2</strain>
    </source>
</reference>
<feature type="transmembrane region" description="Helical" evidence="6">
    <location>
        <begin position="256"/>
        <end position="276"/>
    </location>
</feature>
<feature type="transmembrane region" description="Helical" evidence="6">
    <location>
        <begin position="118"/>
        <end position="136"/>
    </location>
</feature>
<evidence type="ECO:0000313" key="9">
    <source>
        <dbReference type="Proteomes" id="UP000189818"/>
    </source>
</evidence>
<dbReference type="EMBL" id="FUYM01000002">
    <property type="protein sequence ID" value="SKB41751.1"/>
    <property type="molecule type" value="Genomic_DNA"/>
</dbReference>
<dbReference type="InterPro" id="IPR037185">
    <property type="entry name" value="EmrE-like"/>
</dbReference>
<evidence type="ECO:0000313" key="8">
    <source>
        <dbReference type="EMBL" id="SKB41751.1"/>
    </source>
</evidence>
<dbReference type="InterPro" id="IPR000620">
    <property type="entry name" value="EamA_dom"/>
</dbReference>
<dbReference type="Pfam" id="PF00892">
    <property type="entry name" value="EamA"/>
    <property type="match status" value="2"/>
</dbReference>
<keyword evidence="4 6" id="KW-1133">Transmembrane helix</keyword>
<dbReference type="AlphaFoldDB" id="A0A1T5B389"/>
<proteinExistence type="inferred from homology"/>
<feature type="transmembrane region" description="Helical" evidence="6">
    <location>
        <begin position="28"/>
        <end position="48"/>
    </location>
</feature>
<feature type="transmembrane region" description="Helical" evidence="6">
    <location>
        <begin position="282"/>
        <end position="300"/>
    </location>
</feature>
<evidence type="ECO:0000256" key="1">
    <source>
        <dbReference type="ARBA" id="ARBA00004141"/>
    </source>
</evidence>
<dbReference type="GO" id="GO:0016020">
    <property type="term" value="C:membrane"/>
    <property type="evidence" value="ECO:0007669"/>
    <property type="project" value="UniProtKB-SubCell"/>
</dbReference>
<keyword evidence="9" id="KW-1185">Reference proteome</keyword>
<comment type="similarity">
    <text evidence="2">Belongs to the drug/metabolite transporter (DMT) superfamily. 10 TMS drug/metabolite exporter (DME) (TC 2.A.7.3) family.</text>
</comment>
<sequence>MRAPPIGSMACVNMAGSQLRSSHALQGILLRSIAVVFFALMSAAMKWASEGGASLVELVFFRSAVGLPVTLAWLASGPGIGAVRTKRPGAHVLRSMIGMVSLTMLYQGLMLLPIADAVTIGFSAPAFATLLSVLVLHEKVGPHRWAAVAIGFLGVLIVAQPSGAALPLAGIVYTLLGAAASAAATVTIRQMSSVETHGSIVFWFFLSTTVVSGVAMLFHSAPHPPFTWALLLFGGVTGAAAQLLMTRALQVAPVSVVAPFDYTQIIWAALLGWLIWSTLPGPNTAIGAALIIASGLTTAWREHRLHKDMVAATPPIE</sequence>
<evidence type="ECO:0000256" key="5">
    <source>
        <dbReference type="ARBA" id="ARBA00023136"/>
    </source>
</evidence>
<evidence type="ECO:0000256" key="2">
    <source>
        <dbReference type="ARBA" id="ARBA00009853"/>
    </source>
</evidence>
<evidence type="ECO:0000256" key="4">
    <source>
        <dbReference type="ARBA" id="ARBA00022989"/>
    </source>
</evidence>
<evidence type="ECO:0000259" key="7">
    <source>
        <dbReference type="Pfam" id="PF00892"/>
    </source>
</evidence>
<keyword evidence="3 6" id="KW-0812">Transmembrane</keyword>
<gene>
    <name evidence="8" type="ORF">SAMN06295920_102454</name>
</gene>
<feature type="domain" description="EamA" evidence="7">
    <location>
        <begin position="169"/>
        <end position="294"/>
    </location>
</feature>
<accession>A0A1T5B389</accession>
<feature type="transmembrane region" description="Helical" evidence="6">
    <location>
        <begin position="60"/>
        <end position="80"/>
    </location>
</feature>
<protein>
    <submittedName>
        <fullName evidence="8">EamA-like transporter family protein</fullName>
    </submittedName>
</protein>
<feature type="transmembrane region" description="Helical" evidence="6">
    <location>
        <begin position="92"/>
        <end position="112"/>
    </location>
</feature>
<feature type="transmembrane region" description="Helical" evidence="6">
    <location>
        <begin position="226"/>
        <end position="244"/>
    </location>
</feature>
<keyword evidence="5 6" id="KW-0472">Membrane</keyword>
<dbReference type="PANTHER" id="PTHR22911:SF6">
    <property type="entry name" value="SOLUTE CARRIER FAMILY 35 MEMBER G1"/>
    <property type="match status" value="1"/>
</dbReference>
<dbReference type="PANTHER" id="PTHR22911">
    <property type="entry name" value="ACYL-MALONYL CONDENSING ENZYME-RELATED"/>
    <property type="match status" value="1"/>
</dbReference>
<organism evidence="8 9">
    <name type="scientific">Rhizorhabdus histidinilytica</name>
    <dbReference type="NCBI Taxonomy" id="439228"/>
    <lineage>
        <taxon>Bacteria</taxon>
        <taxon>Pseudomonadati</taxon>
        <taxon>Pseudomonadota</taxon>
        <taxon>Alphaproteobacteria</taxon>
        <taxon>Sphingomonadales</taxon>
        <taxon>Sphingomonadaceae</taxon>
        <taxon>Rhizorhabdus</taxon>
    </lineage>
</organism>
<evidence type="ECO:0000256" key="3">
    <source>
        <dbReference type="ARBA" id="ARBA00022692"/>
    </source>
</evidence>
<dbReference type="STRING" id="439228.SAMN06295920_102454"/>
<evidence type="ECO:0000256" key="6">
    <source>
        <dbReference type="SAM" id="Phobius"/>
    </source>
</evidence>
<comment type="subcellular location">
    <subcellularLocation>
        <location evidence="1">Membrane</location>
        <topology evidence="1">Multi-pass membrane protein</topology>
    </subcellularLocation>
</comment>
<feature type="domain" description="EamA" evidence="7">
    <location>
        <begin position="27"/>
        <end position="158"/>
    </location>
</feature>
<feature type="transmembrane region" description="Helical" evidence="6">
    <location>
        <begin position="145"/>
        <end position="162"/>
    </location>
</feature>
<dbReference type="Proteomes" id="UP000189818">
    <property type="component" value="Unassembled WGS sequence"/>
</dbReference>
<feature type="transmembrane region" description="Helical" evidence="6">
    <location>
        <begin position="168"/>
        <end position="188"/>
    </location>
</feature>
<feature type="transmembrane region" description="Helical" evidence="6">
    <location>
        <begin position="200"/>
        <end position="220"/>
    </location>
</feature>
<dbReference type="SUPFAM" id="SSF103481">
    <property type="entry name" value="Multidrug resistance efflux transporter EmrE"/>
    <property type="match status" value="2"/>
</dbReference>
<name>A0A1T5B389_9SPHN</name>